<dbReference type="AlphaFoldDB" id="A0AAD5P1S3"/>
<evidence type="ECO:0000256" key="1">
    <source>
        <dbReference type="SAM" id="MobiDB-lite"/>
    </source>
</evidence>
<dbReference type="EMBL" id="JAJSOW010000003">
    <property type="protein sequence ID" value="KAI9195043.1"/>
    <property type="molecule type" value="Genomic_DNA"/>
</dbReference>
<name>A0AAD5P1S3_ACENE</name>
<feature type="region of interest" description="Disordered" evidence="1">
    <location>
        <begin position="208"/>
        <end position="234"/>
    </location>
</feature>
<keyword evidence="3" id="KW-1185">Reference proteome</keyword>
<gene>
    <name evidence="2" type="ORF">LWI28_011104</name>
</gene>
<reference evidence="2" key="1">
    <citation type="journal article" date="2022" name="Plant J.">
        <title>Strategies of tolerance reflected in two North American maple genomes.</title>
        <authorList>
            <person name="McEvoy S.L."/>
            <person name="Sezen U.U."/>
            <person name="Trouern-Trend A."/>
            <person name="McMahon S.M."/>
            <person name="Schaberg P.G."/>
            <person name="Yang J."/>
            <person name="Wegrzyn J.L."/>
            <person name="Swenson N.G."/>
        </authorList>
    </citation>
    <scope>NUCLEOTIDE SEQUENCE</scope>
    <source>
        <strain evidence="2">91603</strain>
    </source>
</reference>
<proteinExistence type="predicted"/>
<evidence type="ECO:0000313" key="2">
    <source>
        <dbReference type="EMBL" id="KAI9195043.1"/>
    </source>
</evidence>
<comment type="caution">
    <text evidence="2">The sequence shown here is derived from an EMBL/GenBank/DDBJ whole genome shotgun (WGS) entry which is preliminary data.</text>
</comment>
<organism evidence="2 3">
    <name type="scientific">Acer negundo</name>
    <name type="common">Box elder</name>
    <dbReference type="NCBI Taxonomy" id="4023"/>
    <lineage>
        <taxon>Eukaryota</taxon>
        <taxon>Viridiplantae</taxon>
        <taxon>Streptophyta</taxon>
        <taxon>Embryophyta</taxon>
        <taxon>Tracheophyta</taxon>
        <taxon>Spermatophyta</taxon>
        <taxon>Magnoliopsida</taxon>
        <taxon>eudicotyledons</taxon>
        <taxon>Gunneridae</taxon>
        <taxon>Pentapetalae</taxon>
        <taxon>rosids</taxon>
        <taxon>malvids</taxon>
        <taxon>Sapindales</taxon>
        <taxon>Sapindaceae</taxon>
        <taxon>Hippocastanoideae</taxon>
        <taxon>Acereae</taxon>
        <taxon>Acer</taxon>
    </lineage>
</organism>
<feature type="compositionally biased region" description="Low complexity" evidence="1">
    <location>
        <begin position="217"/>
        <end position="230"/>
    </location>
</feature>
<accession>A0AAD5P1S3</accession>
<reference evidence="2" key="2">
    <citation type="submission" date="2023-02" db="EMBL/GenBank/DDBJ databases">
        <authorList>
            <person name="Swenson N.G."/>
            <person name="Wegrzyn J.L."/>
            <person name="Mcevoy S.L."/>
        </authorList>
    </citation>
    <scope>NUCLEOTIDE SEQUENCE</scope>
    <source>
        <strain evidence="2">91603</strain>
        <tissue evidence="2">Leaf</tissue>
    </source>
</reference>
<sequence>MANDDDGGLPVGGGNRSLEEFRICHTNLEQKVDSISNDLRRAIDTLRVVADNLRIRENRAPPVRRAFVSPMSARGQRRARRHVQPTGMRWLNMNRVDALITTLIPLLASGGNSNRMAFATSSRSSGHRLSAGKRRMFHSLNITFWEDTHFFTGPNTRRVDPLPNETISCPIPIVSHDVVTPIIRGPTFLPPIVSGHILQYSRRPRLHLPESFSNEGTPPTLSPTPTISSPRQYPIRDRHPSNCLTLSYSTNHPIKNHISYSVVSSSFQGFLGQLDSTSVPRSVGEALLSSEWIAAM</sequence>
<dbReference type="Proteomes" id="UP001064489">
    <property type="component" value="Chromosome 1"/>
</dbReference>
<protein>
    <submittedName>
        <fullName evidence="2">Uncharacterized protein</fullName>
    </submittedName>
</protein>
<evidence type="ECO:0000313" key="3">
    <source>
        <dbReference type="Proteomes" id="UP001064489"/>
    </source>
</evidence>